<evidence type="ECO:0000313" key="2">
    <source>
        <dbReference type="Proteomes" id="UP000013270"/>
    </source>
</evidence>
<reference evidence="1 2" key="1">
    <citation type="submission" date="2013-02" db="EMBL/GenBank/DDBJ databases">
        <title>The Genome Sequence of Acinetobacter bereziniae NIPH 3.</title>
        <authorList>
            <consortium name="The Broad Institute Genome Sequencing Platform"/>
            <consortium name="The Broad Institute Genome Sequencing Center for Infectious Disease"/>
            <person name="Cerqueira G."/>
            <person name="Feldgarden M."/>
            <person name="Courvalin P."/>
            <person name="Perichon B."/>
            <person name="Grillot-Courvalin C."/>
            <person name="Clermont D."/>
            <person name="Rocha E."/>
            <person name="Yoon E.-J."/>
            <person name="Nemec A."/>
            <person name="Walker B."/>
            <person name="Young S.K."/>
            <person name="Zeng Q."/>
            <person name="Gargeya S."/>
            <person name="Fitzgerald M."/>
            <person name="Haas B."/>
            <person name="Abouelleil A."/>
            <person name="Alvarado L."/>
            <person name="Arachchi H.M."/>
            <person name="Berlin A.M."/>
            <person name="Chapman S.B."/>
            <person name="Dewar J."/>
            <person name="Goldberg J."/>
            <person name="Griggs A."/>
            <person name="Gujja S."/>
            <person name="Hansen M."/>
            <person name="Howarth C."/>
            <person name="Imamovic A."/>
            <person name="Larimer J."/>
            <person name="McCowan C."/>
            <person name="Murphy C."/>
            <person name="Neiman D."/>
            <person name="Pearson M."/>
            <person name="Priest M."/>
            <person name="Roberts A."/>
            <person name="Saif S."/>
            <person name="Shea T."/>
            <person name="Sisk P."/>
            <person name="Sykes S."/>
            <person name="Wortman J."/>
            <person name="Nusbaum C."/>
            <person name="Birren B."/>
        </authorList>
    </citation>
    <scope>NUCLEOTIDE SEQUENCE [LARGE SCALE GENOMIC DNA]</scope>
    <source>
        <strain evidence="1 2">NIPH 3</strain>
    </source>
</reference>
<protein>
    <submittedName>
        <fullName evidence="1">Uncharacterized protein</fullName>
    </submittedName>
</protein>
<dbReference type="HOGENOM" id="CLU_2696049_0_0_6"/>
<dbReference type="AlphaFoldDB" id="N8XH40"/>
<evidence type="ECO:0000313" key="1">
    <source>
        <dbReference type="EMBL" id="ENV23611.1"/>
    </source>
</evidence>
<dbReference type="Proteomes" id="UP000013270">
    <property type="component" value="Unassembled WGS sequence"/>
</dbReference>
<organism evidence="1 2">
    <name type="scientific">Acinetobacter bereziniae NIPH 3</name>
    <dbReference type="NCBI Taxonomy" id="1217651"/>
    <lineage>
        <taxon>Bacteria</taxon>
        <taxon>Pseudomonadati</taxon>
        <taxon>Pseudomonadota</taxon>
        <taxon>Gammaproteobacteria</taxon>
        <taxon>Moraxellales</taxon>
        <taxon>Moraxellaceae</taxon>
        <taxon>Acinetobacter</taxon>
    </lineage>
</organism>
<proteinExistence type="predicted"/>
<comment type="caution">
    <text evidence="1">The sequence shown here is derived from an EMBL/GenBank/DDBJ whole genome shotgun (WGS) entry which is preliminary data.</text>
</comment>
<name>N8XH40_ACIBZ</name>
<sequence>MVEKKVLQFAQESYLNQIVGTFFRFSTFEFNYFEGGLPISTDNSKQLKSRKNNLAVYRKATDFFVDFMPTFSC</sequence>
<accession>N8XH40</accession>
<dbReference type="EMBL" id="APPK01000011">
    <property type="protein sequence ID" value="ENV23611.1"/>
    <property type="molecule type" value="Genomic_DNA"/>
</dbReference>
<gene>
    <name evidence="1" type="ORF">F963_00338</name>
</gene>